<feature type="domain" description="Aldehyde dehydrogenase" evidence="3">
    <location>
        <begin position="22"/>
        <end position="482"/>
    </location>
</feature>
<proteinExistence type="inferred from homology"/>
<gene>
    <name evidence="4" type="ORF">GCM10023144_23980</name>
</gene>
<evidence type="ECO:0000259" key="3">
    <source>
        <dbReference type="Pfam" id="PF00171"/>
    </source>
</evidence>
<dbReference type="CDD" id="cd07103">
    <property type="entry name" value="ALDH_F5_SSADH_GabD"/>
    <property type="match status" value="1"/>
</dbReference>
<dbReference type="InterPro" id="IPR016160">
    <property type="entry name" value="Ald_DH_CS_CYS"/>
</dbReference>
<evidence type="ECO:0000256" key="1">
    <source>
        <dbReference type="ARBA" id="ARBA00009986"/>
    </source>
</evidence>
<dbReference type="PROSITE" id="PS00070">
    <property type="entry name" value="ALDEHYDE_DEHYDR_CYS"/>
    <property type="match status" value="1"/>
</dbReference>
<dbReference type="Gene3D" id="3.40.309.10">
    <property type="entry name" value="Aldehyde Dehydrogenase, Chain A, domain 2"/>
    <property type="match status" value="1"/>
</dbReference>
<dbReference type="EMBL" id="BAABFO010000010">
    <property type="protein sequence ID" value="GAA4333109.1"/>
    <property type="molecule type" value="Genomic_DNA"/>
</dbReference>
<evidence type="ECO:0000313" key="4">
    <source>
        <dbReference type="EMBL" id="GAA4333109.1"/>
    </source>
</evidence>
<organism evidence="4 5">
    <name type="scientific">Pigmentiphaga soli</name>
    <dbReference type="NCBI Taxonomy" id="1007095"/>
    <lineage>
        <taxon>Bacteria</taxon>
        <taxon>Pseudomonadati</taxon>
        <taxon>Pseudomonadota</taxon>
        <taxon>Betaproteobacteria</taxon>
        <taxon>Burkholderiales</taxon>
        <taxon>Alcaligenaceae</taxon>
        <taxon>Pigmentiphaga</taxon>
    </lineage>
</organism>
<comment type="similarity">
    <text evidence="1">Belongs to the aldehyde dehydrogenase family.</text>
</comment>
<keyword evidence="2" id="KW-0560">Oxidoreductase</keyword>
<dbReference type="Proteomes" id="UP001501671">
    <property type="component" value="Unassembled WGS sequence"/>
</dbReference>
<reference evidence="5" key="1">
    <citation type="journal article" date="2019" name="Int. J. Syst. Evol. Microbiol.">
        <title>The Global Catalogue of Microorganisms (GCM) 10K type strain sequencing project: providing services to taxonomists for standard genome sequencing and annotation.</title>
        <authorList>
            <consortium name="The Broad Institute Genomics Platform"/>
            <consortium name="The Broad Institute Genome Sequencing Center for Infectious Disease"/>
            <person name="Wu L."/>
            <person name="Ma J."/>
        </authorList>
    </citation>
    <scope>NUCLEOTIDE SEQUENCE [LARGE SCALE GENOMIC DNA]</scope>
    <source>
        <strain evidence="5">JCM 17666</strain>
    </source>
</reference>
<accession>A0ABP8H1P1</accession>
<dbReference type="PANTHER" id="PTHR43353">
    <property type="entry name" value="SUCCINATE-SEMIALDEHYDE DEHYDROGENASE, MITOCHONDRIAL"/>
    <property type="match status" value="1"/>
</dbReference>
<keyword evidence="5" id="KW-1185">Reference proteome</keyword>
<comment type="caution">
    <text evidence="4">The sequence shown here is derived from an EMBL/GenBank/DDBJ whole genome shotgun (WGS) entry which is preliminary data.</text>
</comment>
<dbReference type="InterPro" id="IPR050740">
    <property type="entry name" value="Aldehyde_DH_Superfamily"/>
</dbReference>
<sequence length="486" mass="51410">MTALNQARTRFRELAMLIAGEWTRGTGHSAAAVLDPATEQVLGELPLAAEADLAAAADAAAAAFPGWARTAAIDRRRILMEASRLIRDRSERIAHVMTLEQGKPLPEARGEVIAAAEIFEWYAEEARRLYGRLIPPRQANVRHLVQRDPVGPVAAFTPWNFPALTPARKIAGALAAGCTCVIKPAEETPGTAIELARACVDAGLPAGVLNVVFGVPAEVSEFLIRAPAIRKITFTGSTQVGMHLASLAARHGAKRCTMELGGHAPVLVFDDSDIDLAAQACAASRLRNAGQVCIAASRFFVQRGAHDRFVERFAQAARRAVVGSGLQPESTMGPLANERRLHAMAGFVDDAVRQGGTLVTGGGRIGERGYFFAPTLVTGLADTARMMTEETFGPVAPVVAFDSVEEAVSRANRLPYGLAAYAFTESARTAREVSDGLQVGLLGINTFAVSLAEAPFGGVRESGYGSEGGTEGLDAYLATKFIAHLA</sequence>
<dbReference type="RefSeq" id="WP_345249668.1">
    <property type="nucleotide sequence ID" value="NZ_BAABFO010000010.1"/>
</dbReference>
<dbReference type="InterPro" id="IPR016161">
    <property type="entry name" value="Ald_DH/histidinol_DH"/>
</dbReference>
<dbReference type="Gene3D" id="3.40.605.10">
    <property type="entry name" value="Aldehyde Dehydrogenase, Chain A, domain 1"/>
    <property type="match status" value="1"/>
</dbReference>
<dbReference type="SUPFAM" id="SSF53720">
    <property type="entry name" value="ALDH-like"/>
    <property type="match status" value="1"/>
</dbReference>
<dbReference type="Pfam" id="PF00171">
    <property type="entry name" value="Aldedh"/>
    <property type="match status" value="1"/>
</dbReference>
<name>A0ABP8H1P1_9BURK</name>
<dbReference type="InterPro" id="IPR016163">
    <property type="entry name" value="Ald_DH_C"/>
</dbReference>
<dbReference type="InterPro" id="IPR016162">
    <property type="entry name" value="Ald_DH_N"/>
</dbReference>
<evidence type="ECO:0000313" key="5">
    <source>
        <dbReference type="Proteomes" id="UP001501671"/>
    </source>
</evidence>
<protein>
    <submittedName>
        <fullName evidence="4">NAD-dependent succinate-semialdehyde dehydrogenase</fullName>
    </submittedName>
</protein>
<dbReference type="InterPro" id="IPR015590">
    <property type="entry name" value="Aldehyde_DH_dom"/>
</dbReference>
<dbReference type="PANTHER" id="PTHR43353:SF5">
    <property type="entry name" value="SUCCINATE-SEMIALDEHYDE DEHYDROGENASE, MITOCHONDRIAL"/>
    <property type="match status" value="1"/>
</dbReference>
<evidence type="ECO:0000256" key="2">
    <source>
        <dbReference type="ARBA" id="ARBA00023002"/>
    </source>
</evidence>